<dbReference type="Gene3D" id="2.60.40.10">
    <property type="entry name" value="Immunoglobulins"/>
    <property type="match status" value="2"/>
</dbReference>
<proteinExistence type="predicted"/>
<evidence type="ECO:0000256" key="2">
    <source>
        <dbReference type="SAM" id="SignalP"/>
    </source>
</evidence>
<name>A0A8T2KXY8_ASTMX</name>
<feature type="chain" id="PRO_5035813203" description="Immunoglobulin subtype domain-containing protein" evidence="2">
    <location>
        <begin position="23"/>
        <end position="304"/>
    </location>
</feature>
<keyword evidence="1" id="KW-1133">Transmembrane helix</keyword>
<gene>
    <name evidence="3" type="ORF">AMEX_G25205</name>
</gene>
<evidence type="ECO:0008006" key="5">
    <source>
        <dbReference type="Google" id="ProtNLM"/>
    </source>
</evidence>
<dbReference type="Proteomes" id="UP000752171">
    <property type="component" value="Unassembled WGS sequence"/>
</dbReference>
<dbReference type="InterPro" id="IPR013783">
    <property type="entry name" value="Ig-like_fold"/>
</dbReference>
<feature type="signal peptide" evidence="2">
    <location>
        <begin position="1"/>
        <end position="22"/>
    </location>
</feature>
<feature type="transmembrane region" description="Helical" evidence="1">
    <location>
        <begin position="241"/>
        <end position="263"/>
    </location>
</feature>
<evidence type="ECO:0000313" key="4">
    <source>
        <dbReference type="Proteomes" id="UP000752171"/>
    </source>
</evidence>
<comment type="caution">
    <text evidence="3">The sequence shown here is derived from an EMBL/GenBank/DDBJ whole genome shotgun (WGS) entry which is preliminary data.</text>
</comment>
<protein>
    <recommendedName>
        <fullName evidence="5">Immunoglobulin subtype domain-containing protein</fullName>
    </recommendedName>
</protein>
<reference evidence="3 4" key="1">
    <citation type="submission" date="2021-07" db="EMBL/GenBank/DDBJ databases">
        <authorList>
            <person name="Imarazene B."/>
            <person name="Zahm M."/>
            <person name="Klopp C."/>
            <person name="Cabau C."/>
            <person name="Beille S."/>
            <person name="Jouanno E."/>
            <person name="Castinel A."/>
            <person name="Lluch J."/>
            <person name="Gil L."/>
            <person name="Kuchtly C."/>
            <person name="Lopez Roques C."/>
            <person name="Donnadieu C."/>
            <person name="Parrinello H."/>
            <person name="Journot L."/>
            <person name="Du K."/>
            <person name="Schartl M."/>
            <person name="Retaux S."/>
            <person name="Guiguen Y."/>
        </authorList>
    </citation>
    <scope>NUCLEOTIDE SEQUENCE [LARGE SCALE GENOMIC DNA]</scope>
    <source>
        <strain evidence="3">Pach_M1</strain>
        <tissue evidence="3">Testis</tissue>
    </source>
</reference>
<dbReference type="SUPFAM" id="SSF48726">
    <property type="entry name" value="Immunoglobulin"/>
    <property type="match status" value="1"/>
</dbReference>
<sequence length="304" mass="33590">MEFCRSALWVLILLIISSGSESAAPVVKVEYNGTAVLPCIERCSGVASWTLTHKSTDILAECDQTSCRSLKEGYQMIHDKYLKGDFSLIITEADYSKKGHYTCDCDDTDKCDAELQIEALRTSVQIKPGDTLVMDVDESVPVEVIYQCTREAGTSNVQICRVIGKLLQPSAEYTNRTSLSSSALELRGVNVSDSGDYIIRDTRNNGDIHIYTVEVTGDSKQPQIQEKEETPISDAQESMKIVSLVVFSVGALIVAVVGVVLLFKKNMLCFKKSAKLSTFTYKVDSCNEQNIYSPEKSPLNHQQV</sequence>
<keyword evidence="1" id="KW-0812">Transmembrane</keyword>
<keyword evidence="2" id="KW-0732">Signal</keyword>
<dbReference type="AlphaFoldDB" id="A0A8T2KXY8"/>
<keyword evidence="1" id="KW-0472">Membrane</keyword>
<dbReference type="EMBL" id="JAICCE010000022">
    <property type="protein sequence ID" value="KAG9261621.1"/>
    <property type="molecule type" value="Genomic_DNA"/>
</dbReference>
<accession>A0A8T2KXY8</accession>
<evidence type="ECO:0000256" key="1">
    <source>
        <dbReference type="SAM" id="Phobius"/>
    </source>
</evidence>
<dbReference type="InterPro" id="IPR036179">
    <property type="entry name" value="Ig-like_dom_sf"/>
</dbReference>
<evidence type="ECO:0000313" key="3">
    <source>
        <dbReference type="EMBL" id="KAG9261621.1"/>
    </source>
</evidence>
<organism evidence="3 4">
    <name type="scientific">Astyanax mexicanus</name>
    <name type="common">Blind cave fish</name>
    <name type="synonym">Astyanax fasciatus mexicanus</name>
    <dbReference type="NCBI Taxonomy" id="7994"/>
    <lineage>
        <taxon>Eukaryota</taxon>
        <taxon>Metazoa</taxon>
        <taxon>Chordata</taxon>
        <taxon>Craniata</taxon>
        <taxon>Vertebrata</taxon>
        <taxon>Euteleostomi</taxon>
        <taxon>Actinopterygii</taxon>
        <taxon>Neopterygii</taxon>
        <taxon>Teleostei</taxon>
        <taxon>Ostariophysi</taxon>
        <taxon>Characiformes</taxon>
        <taxon>Characoidei</taxon>
        <taxon>Acestrorhamphidae</taxon>
        <taxon>Acestrorhamphinae</taxon>
        <taxon>Astyanax</taxon>
    </lineage>
</organism>